<accession>A0A0L7KSY4</accession>
<gene>
    <name evidence="1" type="ORF">OBRU01_21273</name>
</gene>
<dbReference type="EMBL" id="JTDY01005985">
    <property type="protein sequence ID" value="KOB66393.1"/>
    <property type="molecule type" value="Genomic_DNA"/>
</dbReference>
<comment type="caution">
    <text evidence="1">The sequence shown here is derived from an EMBL/GenBank/DDBJ whole genome shotgun (WGS) entry which is preliminary data.</text>
</comment>
<dbReference type="AlphaFoldDB" id="A0A0L7KSY4"/>
<evidence type="ECO:0000313" key="2">
    <source>
        <dbReference type="Proteomes" id="UP000037510"/>
    </source>
</evidence>
<keyword evidence="2" id="KW-1185">Reference proteome</keyword>
<sequence>MYRASIPTPFATRAALETKGCWKVTIGRKEFGCLYDLEVSPSKRSHRVRSWYLYEQFKSLERNQLDAARKLKDRSYQDRILRQELSERKVRRNLYDKFGLCHSESRIERSAKSEGVKTDTSVSTIDFYEIFSELQDSHKATDNLSGCSDEKIYEEDFKSTDENQDYTSYTETVNSVVNIKSEETITEDIEKQIDGEDHTVAGELNLYFDEVKDNLERIEKLTELKVDEDFECDSLYSIEENDAPVVTKDKHVTTCDNKVFAMWSYFAALRIANKI</sequence>
<protein>
    <submittedName>
        <fullName evidence="1">Uncharacterized protein</fullName>
    </submittedName>
</protein>
<evidence type="ECO:0000313" key="1">
    <source>
        <dbReference type="EMBL" id="KOB66393.1"/>
    </source>
</evidence>
<name>A0A0L7KSY4_OPEBR</name>
<dbReference type="Proteomes" id="UP000037510">
    <property type="component" value="Unassembled WGS sequence"/>
</dbReference>
<proteinExistence type="predicted"/>
<reference evidence="1 2" key="1">
    <citation type="journal article" date="2015" name="Genome Biol. Evol.">
        <title>The genome of winter moth (Operophtera brumata) provides a genomic perspective on sexual dimorphism and phenology.</title>
        <authorList>
            <person name="Derks M.F."/>
            <person name="Smit S."/>
            <person name="Salis L."/>
            <person name="Schijlen E."/>
            <person name="Bossers A."/>
            <person name="Mateman C."/>
            <person name="Pijl A.S."/>
            <person name="de Ridder D."/>
            <person name="Groenen M.A."/>
            <person name="Visser M.E."/>
            <person name="Megens H.J."/>
        </authorList>
    </citation>
    <scope>NUCLEOTIDE SEQUENCE [LARGE SCALE GENOMIC DNA]</scope>
    <source>
        <strain evidence="1">WM2013NL</strain>
        <tissue evidence="1">Head and thorax</tissue>
    </source>
</reference>
<organism evidence="1 2">
    <name type="scientific">Operophtera brumata</name>
    <name type="common">Winter moth</name>
    <name type="synonym">Phalaena brumata</name>
    <dbReference type="NCBI Taxonomy" id="104452"/>
    <lineage>
        <taxon>Eukaryota</taxon>
        <taxon>Metazoa</taxon>
        <taxon>Ecdysozoa</taxon>
        <taxon>Arthropoda</taxon>
        <taxon>Hexapoda</taxon>
        <taxon>Insecta</taxon>
        <taxon>Pterygota</taxon>
        <taxon>Neoptera</taxon>
        <taxon>Endopterygota</taxon>
        <taxon>Lepidoptera</taxon>
        <taxon>Glossata</taxon>
        <taxon>Ditrysia</taxon>
        <taxon>Geometroidea</taxon>
        <taxon>Geometridae</taxon>
        <taxon>Larentiinae</taxon>
        <taxon>Operophtera</taxon>
    </lineage>
</organism>